<dbReference type="GO" id="GO:0004764">
    <property type="term" value="F:shikimate 3-dehydrogenase (NADP+) activity"/>
    <property type="evidence" value="ECO:0007669"/>
    <property type="project" value="InterPro"/>
</dbReference>
<reference evidence="5 6" key="1">
    <citation type="submission" date="2016-10" db="EMBL/GenBank/DDBJ databases">
        <authorList>
            <person name="de Groot N.N."/>
        </authorList>
    </citation>
    <scope>NUCLEOTIDE SEQUENCE [LARGE SCALE GENOMIC DNA]</scope>
    <source>
        <strain evidence="5 6">CGMCC 4.1877</strain>
    </source>
</reference>
<sequence length="282" mass="28054">MTLPARRAAVLGSPIAHSLSPALHNAAYAALGLDGWHYDRFEVDEAGLAGFVAGLGPEWAGLSLTMPLKRVLLDVADHVAPGAAAIGAGNTLVFSPDGSSAHNTDVTGIAESLRAAGAGSGRAVVLGAGGTAQAALAALHDLEADGIDVLVRDAGRADDLRETAARLGTEARVHAVLTDPAATADLLDGAAAVVSTLPAGAADAFAGARWRPGTVLLDAVYAPWPTVVAGGAAAAGATIVSGLEMLLRQAVAQVELMTGRPGPEAAMREALDAAVLARAGAH</sequence>
<organism evidence="5 6">
    <name type="scientific">Pseudonocardia ammonioxydans</name>
    <dbReference type="NCBI Taxonomy" id="260086"/>
    <lineage>
        <taxon>Bacteria</taxon>
        <taxon>Bacillati</taxon>
        <taxon>Actinomycetota</taxon>
        <taxon>Actinomycetes</taxon>
        <taxon>Pseudonocardiales</taxon>
        <taxon>Pseudonocardiaceae</taxon>
        <taxon>Pseudonocardia</taxon>
    </lineage>
</organism>
<dbReference type="PANTHER" id="PTHR21089:SF1">
    <property type="entry name" value="BIFUNCTIONAL 3-DEHYDROQUINATE DEHYDRATASE_SHIKIMATE DEHYDROGENASE, CHLOROPLASTIC"/>
    <property type="match status" value="1"/>
</dbReference>
<dbReference type="InterPro" id="IPR013708">
    <property type="entry name" value="Shikimate_DH-bd_N"/>
</dbReference>
<dbReference type="GO" id="GO:0050661">
    <property type="term" value="F:NADP binding"/>
    <property type="evidence" value="ECO:0007669"/>
    <property type="project" value="TreeGrafter"/>
</dbReference>
<dbReference type="GO" id="GO:0009073">
    <property type="term" value="P:aromatic amino acid family biosynthetic process"/>
    <property type="evidence" value="ECO:0007669"/>
    <property type="project" value="UniProtKB-KW"/>
</dbReference>
<dbReference type="GO" id="GO:0009423">
    <property type="term" value="P:chorismate biosynthetic process"/>
    <property type="evidence" value="ECO:0007669"/>
    <property type="project" value="TreeGrafter"/>
</dbReference>
<accession>A0A1I4T2J2</accession>
<dbReference type="InterPro" id="IPR022893">
    <property type="entry name" value="Shikimate_DH_fam"/>
</dbReference>
<dbReference type="Gene3D" id="3.40.50.10860">
    <property type="entry name" value="Leucine Dehydrogenase, chain A, domain 1"/>
    <property type="match status" value="1"/>
</dbReference>
<dbReference type="STRING" id="260086.SAMN05216207_100261"/>
<dbReference type="GO" id="GO:0019632">
    <property type="term" value="P:shikimate metabolic process"/>
    <property type="evidence" value="ECO:0007669"/>
    <property type="project" value="TreeGrafter"/>
</dbReference>
<dbReference type="PANTHER" id="PTHR21089">
    <property type="entry name" value="SHIKIMATE DEHYDROGENASE"/>
    <property type="match status" value="1"/>
</dbReference>
<evidence type="ECO:0000313" key="6">
    <source>
        <dbReference type="Proteomes" id="UP000199614"/>
    </source>
</evidence>
<evidence type="ECO:0000256" key="2">
    <source>
        <dbReference type="ARBA" id="ARBA00023141"/>
    </source>
</evidence>
<name>A0A1I4T2J2_PSUAM</name>
<dbReference type="InterPro" id="IPR041121">
    <property type="entry name" value="SDH_C"/>
</dbReference>
<feature type="domain" description="Shikimate dehydrogenase substrate binding N-terminal" evidence="3">
    <location>
        <begin position="10"/>
        <end position="92"/>
    </location>
</feature>
<keyword evidence="2" id="KW-0057">Aromatic amino acid biosynthesis</keyword>
<evidence type="ECO:0000259" key="4">
    <source>
        <dbReference type="Pfam" id="PF18317"/>
    </source>
</evidence>
<dbReference type="Pfam" id="PF08501">
    <property type="entry name" value="Shikimate_dh_N"/>
    <property type="match status" value="1"/>
</dbReference>
<dbReference type="NCBIfam" id="NF001311">
    <property type="entry name" value="PRK00258.1-3"/>
    <property type="match status" value="1"/>
</dbReference>
<evidence type="ECO:0000256" key="1">
    <source>
        <dbReference type="ARBA" id="ARBA00004871"/>
    </source>
</evidence>
<dbReference type="Pfam" id="PF18317">
    <property type="entry name" value="SDH_C"/>
    <property type="match status" value="1"/>
</dbReference>
<dbReference type="AlphaFoldDB" id="A0A1I4T2J2"/>
<dbReference type="RefSeq" id="WP_093336776.1">
    <property type="nucleotide sequence ID" value="NZ_FOUY01000002.1"/>
</dbReference>
<dbReference type="SUPFAM" id="SSF51735">
    <property type="entry name" value="NAD(P)-binding Rossmann-fold domains"/>
    <property type="match status" value="1"/>
</dbReference>
<feature type="domain" description="SDH C-terminal" evidence="4">
    <location>
        <begin position="242"/>
        <end position="271"/>
    </location>
</feature>
<protein>
    <submittedName>
        <fullName evidence="5">Shikimate dehydrogenase</fullName>
    </submittedName>
</protein>
<dbReference type="GO" id="GO:0005829">
    <property type="term" value="C:cytosol"/>
    <property type="evidence" value="ECO:0007669"/>
    <property type="project" value="TreeGrafter"/>
</dbReference>
<proteinExistence type="predicted"/>
<dbReference type="SUPFAM" id="SSF53223">
    <property type="entry name" value="Aminoacid dehydrogenase-like, N-terminal domain"/>
    <property type="match status" value="1"/>
</dbReference>
<dbReference type="OrthoDB" id="9776868at2"/>
<dbReference type="InterPro" id="IPR036291">
    <property type="entry name" value="NAD(P)-bd_dom_sf"/>
</dbReference>
<dbReference type="Proteomes" id="UP000199614">
    <property type="component" value="Unassembled WGS sequence"/>
</dbReference>
<dbReference type="InterPro" id="IPR046346">
    <property type="entry name" value="Aminoacid_DH-like_N_sf"/>
</dbReference>
<evidence type="ECO:0000259" key="3">
    <source>
        <dbReference type="Pfam" id="PF08501"/>
    </source>
</evidence>
<dbReference type="EMBL" id="FOUY01000002">
    <property type="protein sequence ID" value="SFM70790.1"/>
    <property type="molecule type" value="Genomic_DNA"/>
</dbReference>
<gene>
    <name evidence="5" type="ORF">SAMN05216207_100261</name>
</gene>
<dbReference type="Gene3D" id="3.40.50.720">
    <property type="entry name" value="NAD(P)-binding Rossmann-like Domain"/>
    <property type="match status" value="1"/>
</dbReference>
<keyword evidence="2" id="KW-0028">Amino-acid biosynthesis</keyword>
<keyword evidence="6" id="KW-1185">Reference proteome</keyword>
<dbReference type="CDD" id="cd01065">
    <property type="entry name" value="NAD_bind_Shikimate_DH"/>
    <property type="match status" value="1"/>
</dbReference>
<evidence type="ECO:0000313" key="5">
    <source>
        <dbReference type="EMBL" id="SFM70790.1"/>
    </source>
</evidence>
<comment type="pathway">
    <text evidence="1">Metabolic intermediate biosynthesis; chorismate biosynthesis; chorismate from D-erythrose 4-phosphate and phosphoenolpyruvate: step 4/7.</text>
</comment>